<keyword evidence="3" id="KW-1185">Reference proteome</keyword>
<dbReference type="AlphaFoldDB" id="A0A9Q9I8L6"/>
<reference evidence="2" key="1">
    <citation type="submission" date="2021-04" db="EMBL/GenBank/DDBJ databases">
        <title>Dactylosporangium aurantiacum NRRL B-8018 full assembly.</title>
        <authorList>
            <person name="Hartkoorn R.C."/>
            <person name="Beaudoing E."/>
            <person name="Hot D."/>
        </authorList>
    </citation>
    <scope>NUCLEOTIDE SEQUENCE</scope>
    <source>
        <strain evidence="2">NRRL B-8018</strain>
    </source>
</reference>
<accession>A0A9Q9I8L6</accession>
<dbReference type="EMBL" id="CP073767">
    <property type="protein sequence ID" value="UWZ50391.1"/>
    <property type="molecule type" value="Genomic_DNA"/>
</dbReference>
<name>A0A9Q9I8L6_9ACTN</name>
<protein>
    <submittedName>
        <fullName evidence="2">Uncharacterized protein</fullName>
    </submittedName>
</protein>
<dbReference type="Proteomes" id="UP001058003">
    <property type="component" value="Chromosome"/>
</dbReference>
<evidence type="ECO:0000256" key="1">
    <source>
        <dbReference type="SAM" id="Phobius"/>
    </source>
</evidence>
<dbReference type="OrthoDB" id="3396565at2"/>
<feature type="transmembrane region" description="Helical" evidence="1">
    <location>
        <begin position="40"/>
        <end position="60"/>
    </location>
</feature>
<keyword evidence="1" id="KW-1133">Transmembrane helix</keyword>
<sequence>MRPRITLTALVAATILAAVAVVAALDATRGRHVALRPLNHPFVALVLLCAVMIVALWHFQPEGTRRLLAQAGVGVVALAVAGTGALVADTRGWDPHDPRVVATDGHLRVVAWRVHGTGGRDLVLLRLRTGDGLFGRDSGADLACFLEGADAGAAAWTFAAASLRGDTLIALTRDGREWQVRFDLVSLRPTGPAVDRCGGAPGYAD</sequence>
<keyword evidence="1" id="KW-0812">Transmembrane</keyword>
<evidence type="ECO:0000313" key="3">
    <source>
        <dbReference type="Proteomes" id="UP001058003"/>
    </source>
</evidence>
<keyword evidence="1" id="KW-0472">Membrane</keyword>
<dbReference type="KEGG" id="daur:Daura_26520"/>
<feature type="transmembrane region" description="Helical" evidence="1">
    <location>
        <begin position="67"/>
        <end position="88"/>
    </location>
</feature>
<organism evidence="2 3">
    <name type="scientific">Dactylosporangium aurantiacum</name>
    <dbReference type="NCBI Taxonomy" id="35754"/>
    <lineage>
        <taxon>Bacteria</taxon>
        <taxon>Bacillati</taxon>
        <taxon>Actinomycetota</taxon>
        <taxon>Actinomycetes</taxon>
        <taxon>Micromonosporales</taxon>
        <taxon>Micromonosporaceae</taxon>
        <taxon>Dactylosporangium</taxon>
    </lineage>
</organism>
<gene>
    <name evidence="2" type="ORF">Daura_26520</name>
</gene>
<dbReference type="RefSeq" id="WP_033367579.1">
    <property type="nucleotide sequence ID" value="NZ_CP073767.1"/>
</dbReference>
<proteinExistence type="predicted"/>
<evidence type="ECO:0000313" key="2">
    <source>
        <dbReference type="EMBL" id="UWZ50391.1"/>
    </source>
</evidence>